<evidence type="ECO:0000259" key="1">
    <source>
        <dbReference type="Pfam" id="PF00350"/>
    </source>
</evidence>
<name>A0A847SCM9_9NEIS</name>
<gene>
    <name evidence="2" type="ORF">HF682_08695</name>
</gene>
<dbReference type="InterPro" id="IPR027417">
    <property type="entry name" value="P-loop_NTPase"/>
</dbReference>
<dbReference type="Proteomes" id="UP000587991">
    <property type="component" value="Unassembled WGS sequence"/>
</dbReference>
<dbReference type="AlphaFoldDB" id="A0A847SCM9"/>
<dbReference type="SUPFAM" id="SSF52540">
    <property type="entry name" value="P-loop containing nucleoside triphosphate hydrolases"/>
    <property type="match status" value="1"/>
</dbReference>
<dbReference type="Pfam" id="PF00350">
    <property type="entry name" value="Dynamin_N"/>
    <property type="match status" value="1"/>
</dbReference>
<comment type="caution">
    <text evidence="2">The sequence shown here is derived from an EMBL/GenBank/DDBJ whole genome shotgun (WGS) entry which is preliminary data.</text>
</comment>
<organism evidence="2 3">
    <name type="scientific">Leeia aquatica</name>
    <dbReference type="NCBI Taxonomy" id="2725557"/>
    <lineage>
        <taxon>Bacteria</taxon>
        <taxon>Pseudomonadati</taxon>
        <taxon>Pseudomonadota</taxon>
        <taxon>Betaproteobacteria</taxon>
        <taxon>Neisseriales</taxon>
        <taxon>Leeiaceae</taxon>
        <taxon>Leeia</taxon>
    </lineage>
</organism>
<reference evidence="2 3" key="1">
    <citation type="submission" date="2020-04" db="EMBL/GenBank/DDBJ databases">
        <title>Draft genome of Leeia sp. IMCC25680.</title>
        <authorList>
            <person name="Song J."/>
            <person name="Cho J.-C."/>
        </authorList>
    </citation>
    <scope>NUCLEOTIDE SEQUENCE [LARGE SCALE GENOMIC DNA]</scope>
    <source>
        <strain evidence="2 3">IMCC25680</strain>
    </source>
</reference>
<evidence type="ECO:0000313" key="2">
    <source>
        <dbReference type="EMBL" id="NLR75236.1"/>
    </source>
</evidence>
<accession>A0A847SCM9</accession>
<proteinExistence type="predicted"/>
<dbReference type="PANTHER" id="PTHR43681:SF1">
    <property type="entry name" value="SARCALUMENIN"/>
    <property type="match status" value="1"/>
</dbReference>
<dbReference type="RefSeq" id="WP_168876780.1">
    <property type="nucleotide sequence ID" value="NZ_JABAIM010000001.1"/>
</dbReference>
<evidence type="ECO:0000313" key="3">
    <source>
        <dbReference type="Proteomes" id="UP000587991"/>
    </source>
</evidence>
<dbReference type="InterPro" id="IPR045063">
    <property type="entry name" value="Dynamin_N"/>
</dbReference>
<dbReference type="InterPro" id="IPR051943">
    <property type="entry name" value="TRAFAC_Dynamin-like_GTPase"/>
</dbReference>
<feature type="domain" description="Dynamin N-terminal" evidence="1">
    <location>
        <begin position="59"/>
        <end position="274"/>
    </location>
</feature>
<dbReference type="PANTHER" id="PTHR43681">
    <property type="entry name" value="TRANSMEMBRANE GTPASE FZO"/>
    <property type="match status" value="1"/>
</dbReference>
<dbReference type="Gene3D" id="3.40.50.300">
    <property type="entry name" value="P-loop containing nucleotide triphosphate hydrolases"/>
    <property type="match status" value="1"/>
</dbReference>
<dbReference type="EMBL" id="JABAIM010000001">
    <property type="protein sequence ID" value="NLR75236.1"/>
    <property type="molecule type" value="Genomic_DNA"/>
</dbReference>
<keyword evidence="3" id="KW-1185">Reference proteome</keyword>
<sequence length="652" mass="73341">MTQDALIADIHAYSEWREQIAKSILQFQRWLMGQELHDAQMALRIDQLLGRLRDDKLNIAFVAEFSRGKSELINAIFFAGYGQRILPSSAGRTTMCPTELMYDPARPVAIQLLPIETRGTNTNTAEYKRYPDEWRTIPLDLASPESMMSAFQRVGETKRVPLDVAKRFGLFNEEDEDNLLTVHADGTTDIPCWRHAIINFPHPLLEQGVVILDTPGLNAIGAEPELTLSLLPSAHAVVFILGADTGVTKSDLDIWKEYLSGGAHHTGRIVVLNKIDGLWDSLKSDSEIEGEINKQIKDSAALLGLKTQQVFPISAQKGLVAKINDDAPLLAKSRLQALERAIADGLIPSKQDIVRDTTQGEIESMVLDVRHILHARRSGIDEQLGELGELKGKNRETILQMLDKIAAEKARFEKGLAQFQALRSVFSQQTNVLFGHLGKDSLKKEIRKVREAMQSSMLSSGLANAMNQLFRSINERITRAGEQVTEIQAMMGGMYQKFSQEHGLAKVTPPPFSTLKYHKEIHRLEKVYRAHFSGLGTMLTTHKATLTQKFFETIANNVVYVFDIANRDVENWLKAIMAPMETQVREHQLQLRRRLENVKRIHQATDTLEARIGELNEVESSIQQQLAELDRQSREIYQTISQDASERVGRAA</sequence>
<protein>
    <submittedName>
        <fullName evidence="2">GTPase</fullName>
    </submittedName>
</protein>